<feature type="non-terminal residue" evidence="1">
    <location>
        <position position="292"/>
    </location>
</feature>
<sequence length="292" mass="30384">MAQPRAYVKTTTFNDFSTTNPSDPHSGSDLDTEFVEIKQNTDDLNANIALLQRDDGKLKNEAVHKDAFDQDSLALIGLSGYTIKGSWAAATAYEVGDLVTNNDATYVATEDHTSASTFISTNWILIANSAIETTGASVNTHSGTGSQTVFSTTFDYSAVTDIQVFVAGALVATNLYTVGTNIITFTSAPASGTNNVIIWGDSVVSQTAAAATLGYRDTADNHATTAERWASLTTDSVTDAESSSDSGEYSAKAYAVGGTEVTGASNKGAAKDWAVGAGGVMATRPDGSEYSA</sequence>
<evidence type="ECO:0000313" key="1">
    <source>
        <dbReference type="EMBL" id="SVB36176.1"/>
    </source>
</evidence>
<protein>
    <submittedName>
        <fullName evidence="1">Uncharacterized protein</fullName>
    </submittedName>
</protein>
<dbReference type="Gene3D" id="2.10.10.20">
    <property type="entry name" value="Carbohydrate-binding module superfamily 5/12"/>
    <property type="match status" value="1"/>
</dbReference>
<dbReference type="AlphaFoldDB" id="A0A382DCD8"/>
<dbReference type="EMBL" id="UINC01038736">
    <property type="protein sequence ID" value="SVB36176.1"/>
    <property type="molecule type" value="Genomic_DNA"/>
</dbReference>
<organism evidence="1">
    <name type="scientific">marine metagenome</name>
    <dbReference type="NCBI Taxonomy" id="408172"/>
    <lineage>
        <taxon>unclassified sequences</taxon>
        <taxon>metagenomes</taxon>
        <taxon>ecological metagenomes</taxon>
    </lineage>
</organism>
<name>A0A382DCD8_9ZZZZ</name>
<accession>A0A382DCD8</accession>
<reference evidence="1" key="1">
    <citation type="submission" date="2018-05" db="EMBL/GenBank/DDBJ databases">
        <authorList>
            <person name="Lanie J.A."/>
            <person name="Ng W.-L."/>
            <person name="Kazmierczak K.M."/>
            <person name="Andrzejewski T.M."/>
            <person name="Davidsen T.M."/>
            <person name="Wayne K.J."/>
            <person name="Tettelin H."/>
            <person name="Glass J.I."/>
            <person name="Rusch D."/>
            <person name="Podicherti R."/>
            <person name="Tsui H.-C.T."/>
            <person name="Winkler M.E."/>
        </authorList>
    </citation>
    <scope>NUCLEOTIDE SEQUENCE</scope>
</reference>
<proteinExistence type="predicted"/>
<gene>
    <name evidence="1" type="ORF">METZ01_LOCUS189030</name>
</gene>